<dbReference type="KEGG" id="scac:106091941"/>
<dbReference type="UniPathway" id="UPA00344"/>
<keyword evidence="6" id="KW-1185">Reference proteome</keyword>
<dbReference type="PANTHER" id="PTHR23404">
    <property type="entry name" value="MOLYBDOPTERIN SYNTHASE RELATED"/>
    <property type="match status" value="1"/>
</dbReference>
<dbReference type="GO" id="GO:0006777">
    <property type="term" value="P:Mo-molybdopterin cofactor biosynthetic process"/>
    <property type="evidence" value="ECO:0007669"/>
    <property type="project" value="UniProtKB-UniRule"/>
</dbReference>
<dbReference type="InterPro" id="IPR003448">
    <property type="entry name" value="Mopterin_biosynth_MoaE"/>
</dbReference>
<reference evidence="5" key="1">
    <citation type="submission" date="2020-05" db="UniProtKB">
        <authorList>
            <consortium name="EnsemblMetazoa"/>
        </authorList>
    </citation>
    <scope>IDENTIFICATION</scope>
    <source>
        <strain evidence="5">USDA</strain>
    </source>
</reference>
<feature type="binding site" evidence="4">
    <location>
        <begin position="125"/>
        <end position="127"/>
    </location>
    <ligand>
        <name>substrate</name>
    </ligand>
</feature>
<dbReference type="Gene3D" id="3.90.1170.40">
    <property type="entry name" value="Molybdopterin biosynthesis MoaE subunit"/>
    <property type="match status" value="1"/>
</dbReference>
<comment type="subcellular location">
    <subcellularLocation>
        <location evidence="4">Cytoplasm</location>
    </subcellularLocation>
</comment>
<feature type="binding site" evidence="4">
    <location>
        <position position="118"/>
    </location>
    <ligand>
        <name>substrate</name>
    </ligand>
</feature>
<sequence length="152" mass="17290">MSNHLLLTHEILDVGAISNLVTAGSCGAISLFVGTTRDNFEEKTVVSLEYEAYEPMALKEMESICSQLRQRWPDIVNIAIYHRLGLVPVSEASVVIAISSPHRKTSLEAVSMAIEDLKKHVPIWKKEKYDDDEGMWKENKECKWQTKEKEEI</sequence>
<name>A0A1I8PRK1_STOCA</name>
<gene>
    <name evidence="4" type="primary">Mocs2</name>
    <name evidence="5" type="synonym">106091941</name>
</gene>
<evidence type="ECO:0000256" key="4">
    <source>
        <dbReference type="HAMAP-Rule" id="MF_03052"/>
    </source>
</evidence>
<comment type="miscellaneous">
    <text evidence="4">This protein is produced by a bicistronic gene which also produces the large subunit (MOCS2A).</text>
</comment>
<comment type="catalytic activity">
    <reaction evidence="4">
        <text>2 [molybdopterin-synthase sulfur-carrier protein]-C-terminal-Gly-aminoethanethioate + cyclic pyranopterin phosphate + H2O = molybdopterin + 2 [molybdopterin-synthase sulfur-carrier protein]-C-terminal Gly-Gly + 2 H(+)</text>
        <dbReference type="Rhea" id="RHEA:26333"/>
        <dbReference type="Rhea" id="RHEA-COMP:12202"/>
        <dbReference type="Rhea" id="RHEA-COMP:19907"/>
        <dbReference type="ChEBI" id="CHEBI:15377"/>
        <dbReference type="ChEBI" id="CHEBI:15378"/>
        <dbReference type="ChEBI" id="CHEBI:58698"/>
        <dbReference type="ChEBI" id="CHEBI:59648"/>
        <dbReference type="ChEBI" id="CHEBI:90778"/>
        <dbReference type="ChEBI" id="CHEBI:232372"/>
        <dbReference type="EC" id="2.8.1.12"/>
    </reaction>
</comment>
<comment type="subunit">
    <text evidence="4">Heterotetramer; composed of 2 small (MOCS2A) and 2 large (MOCS2B) subunits.</text>
</comment>
<dbReference type="SUPFAM" id="SSF54690">
    <property type="entry name" value="Molybdopterin synthase subunit MoaE"/>
    <property type="match status" value="1"/>
</dbReference>
<dbReference type="VEuPathDB" id="VectorBase:SCAU010427"/>
<dbReference type="OrthoDB" id="5531344at2759"/>
<dbReference type="EnsemblMetazoa" id="SCAU010427-RA">
    <property type="protein sequence ID" value="SCAU010427-PA"/>
    <property type="gene ID" value="SCAU010427"/>
</dbReference>
<evidence type="ECO:0000256" key="2">
    <source>
        <dbReference type="ARBA" id="ARBA00022679"/>
    </source>
</evidence>
<feature type="binding site" evidence="4">
    <location>
        <begin position="102"/>
        <end position="103"/>
    </location>
    <ligand>
        <name>substrate</name>
    </ligand>
</feature>
<evidence type="ECO:0000313" key="6">
    <source>
        <dbReference type="Proteomes" id="UP000095300"/>
    </source>
</evidence>
<protein>
    <recommendedName>
        <fullName evidence="4">Molybdopterin synthase catalytic subunit</fullName>
        <ecNumber evidence="4">2.8.1.12</ecNumber>
    </recommendedName>
    <alternativeName>
        <fullName evidence="4">Molybdenum cofactor synthesis protein 2 large subunit</fullName>
    </alternativeName>
    <alternativeName>
        <fullName evidence="4">Molybdenum cofactor synthesis protein 2B</fullName>
        <shortName evidence="4">MOCS2B</shortName>
    </alternativeName>
</protein>
<dbReference type="Proteomes" id="UP000095300">
    <property type="component" value="Unassembled WGS sequence"/>
</dbReference>
<dbReference type="Pfam" id="PF02391">
    <property type="entry name" value="MoaE"/>
    <property type="match status" value="1"/>
</dbReference>
<dbReference type="FunFam" id="3.90.1170.40:FF:000002">
    <property type="entry name" value="Molybdopterin synthase catalytic subunit"/>
    <property type="match status" value="1"/>
</dbReference>
<dbReference type="AlphaFoldDB" id="A0A1I8PRK1"/>
<comment type="similarity">
    <text evidence="4">Belongs to the MoaE family. MOCS2B subfamily.</text>
</comment>
<dbReference type="GO" id="GO:1990140">
    <property type="term" value="C:molybdopterin synthase complex"/>
    <property type="evidence" value="ECO:0007669"/>
    <property type="project" value="UniProtKB-UniRule"/>
</dbReference>
<evidence type="ECO:0000256" key="1">
    <source>
        <dbReference type="ARBA" id="ARBA00022490"/>
    </source>
</evidence>
<dbReference type="STRING" id="35570.A0A1I8PRK1"/>
<dbReference type="InterPro" id="IPR036563">
    <property type="entry name" value="MoaE_sf"/>
</dbReference>
<keyword evidence="2 4" id="KW-0808">Transferase</keyword>
<comment type="function">
    <text evidence="4">Catalytic subunit of the molybdopterin synthase complex, a complex that catalyzes the conversion of precursor Z into molybdopterin. Acts by mediating the incorporation of 2 sulfur atoms from thiocarboxylated MOCS2A into precursor Z to generate a dithiolene group.</text>
</comment>
<dbReference type="EC" id="2.8.1.12" evidence="4"/>
<keyword evidence="1 4" id="KW-0963">Cytoplasm</keyword>
<evidence type="ECO:0000256" key="3">
    <source>
        <dbReference type="ARBA" id="ARBA00023150"/>
    </source>
</evidence>
<accession>A0A1I8PRK1</accession>
<dbReference type="InterPro" id="IPR028888">
    <property type="entry name" value="MOCS2B_euk"/>
</dbReference>
<evidence type="ECO:0000313" key="5">
    <source>
        <dbReference type="EnsemblMetazoa" id="SCAU010427-PA"/>
    </source>
</evidence>
<comment type="pathway">
    <text evidence="4">Cofactor biosynthesis; molybdopterin biosynthesis.</text>
</comment>
<dbReference type="GO" id="GO:0030366">
    <property type="term" value="F:molybdopterin synthase activity"/>
    <property type="evidence" value="ECO:0007669"/>
    <property type="project" value="UniProtKB-UniRule"/>
</dbReference>
<keyword evidence="3 4" id="KW-0501">Molybdenum cofactor biosynthesis</keyword>
<dbReference type="HAMAP" id="MF_03052">
    <property type="entry name" value="MOC2B"/>
    <property type="match status" value="1"/>
</dbReference>
<organism evidence="5 6">
    <name type="scientific">Stomoxys calcitrans</name>
    <name type="common">Stable fly</name>
    <name type="synonym">Conops calcitrans</name>
    <dbReference type="NCBI Taxonomy" id="35570"/>
    <lineage>
        <taxon>Eukaryota</taxon>
        <taxon>Metazoa</taxon>
        <taxon>Ecdysozoa</taxon>
        <taxon>Arthropoda</taxon>
        <taxon>Hexapoda</taxon>
        <taxon>Insecta</taxon>
        <taxon>Pterygota</taxon>
        <taxon>Neoptera</taxon>
        <taxon>Endopterygota</taxon>
        <taxon>Diptera</taxon>
        <taxon>Brachycera</taxon>
        <taxon>Muscomorpha</taxon>
        <taxon>Muscoidea</taxon>
        <taxon>Muscidae</taxon>
        <taxon>Stomoxys</taxon>
    </lineage>
</organism>
<proteinExistence type="inferred from homology"/>
<dbReference type="CDD" id="cd00756">
    <property type="entry name" value="MoaE"/>
    <property type="match status" value="1"/>
</dbReference>